<feature type="binding site" evidence="7">
    <location>
        <position position="62"/>
    </location>
    <ligand>
        <name>Zn(2+)</name>
        <dbReference type="ChEBI" id="CHEBI:29105"/>
        <label>1</label>
    </ligand>
</feature>
<reference evidence="10 11" key="1">
    <citation type="submission" date="2022-06" db="EMBL/GenBank/DDBJ databases">
        <title>Endosaccharibacter gen. nov., sp. nov., endophytic bacteria isolated from sugarcane.</title>
        <authorList>
            <person name="Pitiwittayakul N."/>
            <person name="Yukphan P."/>
            <person name="Charoenyingcharoen P."/>
            <person name="Tanasupawat S."/>
        </authorList>
    </citation>
    <scope>NUCLEOTIDE SEQUENCE [LARGE SCALE GENOMIC DNA]</scope>
    <source>
        <strain evidence="10 11">KSS8</strain>
    </source>
</reference>
<comment type="function">
    <text evidence="7">Thiolesterase that catalyzes the hydrolysis of S-D-lactoyl-glutathione to form glutathione and D-lactic acid.</text>
</comment>
<dbReference type="RefSeq" id="WP_422864216.1">
    <property type="nucleotide sequence ID" value="NZ_JAMSKV010000007.1"/>
</dbReference>
<dbReference type="InterPro" id="IPR017782">
    <property type="entry name" value="Hydroxyacylglutathione_Hdrlase"/>
</dbReference>
<dbReference type="PANTHER" id="PTHR43705:SF1">
    <property type="entry name" value="HYDROXYACYLGLUTATHIONE HYDROLASE GLOB"/>
    <property type="match status" value="1"/>
</dbReference>
<dbReference type="PIRSF" id="PIRSF005457">
    <property type="entry name" value="Glx"/>
    <property type="match status" value="1"/>
</dbReference>
<feature type="domain" description="Metallo-beta-lactamase" evidence="9">
    <location>
        <begin position="17"/>
        <end position="175"/>
    </location>
</feature>
<organism evidence="10 11">
    <name type="scientific">Endosaccharibacter trunci</name>
    <dbReference type="NCBI Taxonomy" id="2812733"/>
    <lineage>
        <taxon>Bacteria</taxon>
        <taxon>Pseudomonadati</taxon>
        <taxon>Pseudomonadota</taxon>
        <taxon>Alphaproteobacteria</taxon>
        <taxon>Acetobacterales</taxon>
        <taxon>Acetobacteraceae</taxon>
        <taxon>Endosaccharibacter</taxon>
    </lineage>
</organism>
<comment type="similarity">
    <text evidence="3 7">Belongs to the metallo-beta-lactamase superfamily. Glyoxalase II family.</text>
</comment>
<dbReference type="SMART" id="SM00849">
    <property type="entry name" value="Lactamase_B"/>
    <property type="match status" value="1"/>
</dbReference>
<dbReference type="Proteomes" id="UP001524587">
    <property type="component" value="Unassembled WGS sequence"/>
</dbReference>
<accession>A0ABT1W780</accession>
<dbReference type="InterPro" id="IPR036866">
    <property type="entry name" value="RibonucZ/Hydroxyglut_hydro"/>
</dbReference>
<evidence type="ECO:0000313" key="10">
    <source>
        <dbReference type="EMBL" id="MCQ8278739.1"/>
    </source>
</evidence>
<feature type="binding site" evidence="7">
    <location>
        <position position="60"/>
    </location>
    <ligand>
        <name>Zn(2+)</name>
        <dbReference type="ChEBI" id="CHEBI:29105"/>
        <label>1</label>
    </ligand>
</feature>
<feature type="binding site" evidence="7">
    <location>
        <position position="118"/>
    </location>
    <ligand>
        <name>Zn(2+)</name>
        <dbReference type="ChEBI" id="CHEBI:29105"/>
        <label>1</label>
    </ligand>
</feature>
<dbReference type="InterPro" id="IPR001279">
    <property type="entry name" value="Metallo-B-lactamas"/>
</dbReference>
<dbReference type="NCBIfam" id="TIGR03413">
    <property type="entry name" value="GSH_gloB"/>
    <property type="match status" value="1"/>
</dbReference>
<evidence type="ECO:0000259" key="9">
    <source>
        <dbReference type="SMART" id="SM00849"/>
    </source>
</evidence>
<comment type="catalytic activity">
    <reaction evidence="1 7">
        <text>an S-(2-hydroxyacyl)glutathione + H2O = a 2-hydroxy carboxylate + glutathione + H(+)</text>
        <dbReference type="Rhea" id="RHEA:21864"/>
        <dbReference type="ChEBI" id="CHEBI:15377"/>
        <dbReference type="ChEBI" id="CHEBI:15378"/>
        <dbReference type="ChEBI" id="CHEBI:57925"/>
        <dbReference type="ChEBI" id="CHEBI:58896"/>
        <dbReference type="ChEBI" id="CHEBI:71261"/>
        <dbReference type="EC" id="3.1.2.6"/>
    </reaction>
</comment>
<feature type="binding site" evidence="7">
    <location>
        <position position="175"/>
    </location>
    <ligand>
        <name>Zn(2+)</name>
        <dbReference type="ChEBI" id="CHEBI:29105"/>
        <label>2</label>
    </ligand>
</feature>
<dbReference type="InterPro" id="IPR050110">
    <property type="entry name" value="Glyoxalase_II_hydrolase"/>
</dbReference>
<comment type="pathway">
    <text evidence="2 7">Secondary metabolite metabolism; methylglyoxal degradation; (R)-lactate from methylglyoxal: step 2/2.</text>
</comment>
<evidence type="ECO:0000256" key="7">
    <source>
        <dbReference type="HAMAP-Rule" id="MF_01374"/>
    </source>
</evidence>
<evidence type="ECO:0000256" key="6">
    <source>
        <dbReference type="ARBA" id="ARBA00022833"/>
    </source>
</evidence>
<evidence type="ECO:0000256" key="2">
    <source>
        <dbReference type="ARBA" id="ARBA00004963"/>
    </source>
</evidence>
<dbReference type="GO" id="GO:0004416">
    <property type="term" value="F:hydroxyacylglutathione hydrolase activity"/>
    <property type="evidence" value="ECO:0007669"/>
    <property type="project" value="UniProtKB-EC"/>
</dbReference>
<dbReference type="Pfam" id="PF00753">
    <property type="entry name" value="Lactamase_B"/>
    <property type="match status" value="1"/>
</dbReference>
<comment type="cofactor">
    <cofactor evidence="7">
        <name>Zn(2+)</name>
        <dbReference type="ChEBI" id="CHEBI:29105"/>
    </cofactor>
    <text evidence="7">Binds 2 Zn(2+) ions per subunit.</text>
</comment>
<dbReference type="CDD" id="cd07723">
    <property type="entry name" value="hydroxyacylglutathione_hydrolase_MBL-fold"/>
    <property type="match status" value="1"/>
</dbReference>
<dbReference type="Pfam" id="PF16123">
    <property type="entry name" value="HAGH_C"/>
    <property type="match status" value="1"/>
</dbReference>
<keyword evidence="4 7" id="KW-0479">Metal-binding</keyword>
<evidence type="ECO:0000256" key="3">
    <source>
        <dbReference type="ARBA" id="ARBA00006759"/>
    </source>
</evidence>
<evidence type="ECO:0000256" key="1">
    <source>
        <dbReference type="ARBA" id="ARBA00001623"/>
    </source>
</evidence>
<comment type="caution">
    <text evidence="10">The sequence shown here is derived from an EMBL/GenBank/DDBJ whole genome shotgun (WGS) entry which is preliminary data.</text>
</comment>
<evidence type="ECO:0000256" key="4">
    <source>
        <dbReference type="ARBA" id="ARBA00022723"/>
    </source>
</evidence>
<proteinExistence type="inferred from homology"/>
<evidence type="ECO:0000313" key="11">
    <source>
        <dbReference type="Proteomes" id="UP001524587"/>
    </source>
</evidence>
<feature type="binding site" evidence="7">
    <location>
        <position position="64"/>
    </location>
    <ligand>
        <name>Zn(2+)</name>
        <dbReference type="ChEBI" id="CHEBI:29105"/>
        <label>2</label>
    </ligand>
</feature>
<sequence length="245" mass="26663">MANGSELDIRPIPILSDNYVWRLRDRSSGAVAVVDPAVAGPVNDVLEAEGGRLDLVLLTHHHDDHIAEARQVAERYGARIVGAARDAARLPPLDLGVKGGDRFGFGDQTVEVIETDGHTRGHISFFLPSGPALLCGDTLFSLGCGRLLEGTPEEMFASLEALKRLPDDTLVCCGHEYTRSNARFALSIDPDNAALRRRAAEVERQRGASQPTLPSRLGDEKQANPFMLARDVGEFAERRAGKDRF</sequence>
<dbReference type="EMBL" id="JAMSKV010000007">
    <property type="protein sequence ID" value="MCQ8278739.1"/>
    <property type="molecule type" value="Genomic_DNA"/>
</dbReference>
<dbReference type="SUPFAM" id="SSF56281">
    <property type="entry name" value="Metallo-hydrolase/oxidoreductase"/>
    <property type="match status" value="1"/>
</dbReference>
<protein>
    <recommendedName>
        <fullName evidence="7">Hydroxyacylglutathione hydrolase</fullName>
        <ecNumber evidence="7">3.1.2.6</ecNumber>
    </recommendedName>
    <alternativeName>
        <fullName evidence="7">Glyoxalase II</fullName>
        <shortName evidence="7">Glx II</shortName>
    </alternativeName>
</protein>
<dbReference type="EC" id="3.1.2.6" evidence="7"/>
<dbReference type="InterPro" id="IPR032282">
    <property type="entry name" value="HAGH_C"/>
</dbReference>
<gene>
    <name evidence="7 10" type="primary">gloB</name>
    <name evidence="10" type="ORF">NFI95_09770</name>
</gene>
<dbReference type="InterPro" id="IPR035680">
    <property type="entry name" value="Clx_II_MBL"/>
</dbReference>
<feature type="binding site" evidence="7">
    <location>
        <position position="137"/>
    </location>
    <ligand>
        <name>Zn(2+)</name>
        <dbReference type="ChEBI" id="CHEBI:29105"/>
        <label>1</label>
    </ligand>
</feature>
<keyword evidence="6 7" id="KW-0862">Zinc</keyword>
<keyword evidence="5 7" id="KW-0378">Hydrolase</keyword>
<dbReference type="Gene3D" id="3.60.15.10">
    <property type="entry name" value="Ribonuclease Z/Hydroxyacylglutathione hydrolase-like"/>
    <property type="match status" value="1"/>
</dbReference>
<evidence type="ECO:0000256" key="8">
    <source>
        <dbReference type="SAM" id="MobiDB-lite"/>
    </source>
</evidence>
<comment type="subunit">
    <text evidence="7">Monomer.</text>
</comment>
<keyword evidence="11" id="KW-1185">Reference proteome</keyword>
<feature type="binding site" evidence="7">
    <location>
        <position position="65"/>
    </location>
    <ligand>
        <name>Zn(2+)</name>
        <dbReference type="ChEBI" id="CHEBI:29105"/>
        <label>2</label>
    </ligand>
</feature>
<name>A0ABT1W780_9PROT</name>
<dbReference type="HAMAP" id="MF_01374">
    <property type="entry name" value="Glyoxalase_2"/>
    <property type="match status" value="1"/>
</dbReference>
<feature type="region of interest" description="Disordered" evidence="8">
    <location>
        <begin position="202"/>
        <end position="224"/>
    </location>
</feature>
<dbReference type="PANTHER" id="PTHR43705">
    <property type="entry name" value="HYDROXYACYLGLUTATHIONE HYDROLASE"/>
    <property type="match status" value="1"/>
</dbReference>
<feature type="binding site" evidence="7">
    <location>
        <position position="137"/>
    </location>
    <ligand>
        <name>Zn(2+)</name>
        <dbReference type="ChEBI" id="CHEBI:29105"/>
        <label>2</label>
    </ligand>
</feature>
<evidence type="ECO:0000256" key="5">
    <source>
        <dbReference type="ARBA" id="ARBA00022801"/>
    </source>
</evidence>